<dbReference type="AlphaFoldDB" id="A0A1K1P361"/>
<proteinExistence type="predicted"/>
<evidence type="ECO:0000313" key="1">
    <source>
        <dbReference type="EMBL" id="SFW41945.1"/>
    </source>
</evidence>
<evidence type="ECO:0000313" key="2">
    <source>
        <dbReference type="Proteomes" id="UP000182248"/>
    </source>
</evidence>
<name>A0A1K1P361_9FLAO</name>
<sequence length="68" mass="6819">MKNLENYGVQELNTTEMNNTNGGLTISIGIGSISGALSNVLGFLTGTIGSAVSLVSDLLGSISVSAES</sequence>
<organism evidence="1 2">
    <name type="scientific">Sinomicrobium oceani</name>
    <dbReference type="NCBI Taxonomy" id="1150368"/>
    <lineage>
        <taxon>Bacteria</taxon>
        <taxon>Pseudomonadati</taxon>
        <taxon>Bacteroidota</taxon>
        <taxon>Flavobacteriia</taxon>
        <taxon>Flavobacteriales</taxon>
        <taxon>Flavobacteriaceae</taxon>
        <taxon>Sinomicrobium</taxon>
    </lineage>
</organism>
<protein>
    <recommendedName>
        <fullName evidence="3">Bacteriocin-type signal sequence-containing protein</fullName>
    </recommendedName>
</protein>
<keyword evidence="2" id="KW-1185">Reference proteome</keyword>
<gene>
    <name evidence="1" type="ORF">SAMN02927921_01591</name>
</gene>
<reference evidence="1 2" key="1">
    <citation type="submission" date="2016-11" db="EMBL/GenBank/DDBJ databases">
        <authorList>
            <person name="Jaros S."/>
            <person name="Januszkiewicz K."/>
            <person name="Wedrychowicz H."/>
        </authorList>
    </citation>
    <scope>NUCLEOTIDE SEQUENCE [LARGE SCALE GENOMIC DNA]</scope>
    <source>
        <strain evidence="1 2">CGMCC 1.12145</strain>
    </source>
</reference>
<accession>A0A1K1P361</accession>
<dbReference type="STRING" id="1150368.SAMN02927921_01591"/>
<dbReference type="Proteomes" id="UP000182248">
    <property type="component" value="Unassembled WGS sequence"/>
</dbReference>
<dbReference type="EMBL" id="FPJE01000007">
    <property type="protein sequence ID" value="SFW41945.1"/>
    <property type="molecule type" value="Genomic_DNA"/>
</dbReference>
<dbReference type="RefSeq" id="WP_072316823.1">
    <property type="nucleotide sequence ID" value="NZ_FPJE01000007.1"/>
</dbReference>
<evidence type="ECO:0008006" key="3">
    <source>
        <dbReference type="Google" id="ProtNLM"/>
    </source>
</evidence>